<reference evidence="1" key="1">
    <citation type="submission" date="2022-06" db="EMBL/GenBank/DDBJ databases">
        <title>Complete genome sequences of two strains of the flax pathogen Septoria linicola.</title>
        <authorList>
            <person name="Lapalu N."/>
            <person name="Simon A."/>
            <person name="Demenou B."/>
            <person name="Paumier D."/>
            <person name="Guillot M.-P."/>
            <person name="Gout L."/>
            <person name="Valade R."/>
        </authorList>
    </citation>
    <scope>NUCLEOTIDE SEQUENCE</scope>
    <source>
        <strain evidence="1">SE15195</strain>
    </source>
</reference>
<keyword evidence="2" id="KW-1185">Reference proteome</keyword>
<evidence type="ECO:0000313" key="2">
    <source>
        <dbReference type="Proteomes" id="UP001056384"/>
    </source>
</evidence>
<accession>A0A9Q9B123</accession>
<dbReference type="AlphaFoldDB" id="A0A9Q9B123"/>
<name>A0A9Q9B123_9PEZI</name>
<dbReference type="Proteomes" id="UP001056384">
    <property type="component" value="Chromosome 12"/>
</dbReference>
<evidence type="ECO:0000313" key="1">
    <source>
        <dbReference type="EMBL" id="USW59014.1"/>
    </source>
</evidence>
<proteinExistence type="predicted"/>
<sequence>MSSEERQIDQTAPRACLLGLPREIRDQVLEHVLLSPAGLTTVRRPWLICPNNVPACPPSVCRVDRQLRAESLPVFLSSNIFEVDLASAGDNVHAFGHWLDRIGYENAHNIRYLKVLGWIQIPFGHMVQRRWLVASFDFKAKTMSVNGKSTLENSQMSLLSPVQELQTAFEDLLRMREGGSLEAQDLRDLIERFHGLSIAY</sequence>
<gene>
    <name evidence="1" type="ORF">Slin15195_G123330</name>
</gene>
<dbReference type="PANTHER" id="PTHR42085:SF4">
    <property type="entry name" value="F-BOX DOMAIN-CONTAINING PROTEIN"/>
    <property type="match status" value="1"/>
</dbReference>
<protein>
    <recommendedName>
        <fullName evidence="3">F-box domain-containing protein</fullName>
    </recommendedName>
</protein>
<evidence type="ECO:0008006" key="3">
    <source>
        <dbReference type="Google" id="ProtNLM"/>
    </source>
</evidence>
<dbReference type="PANTHER" id="PTHR42085">
    <property type="entry name" value="F-BOX DOMAIN-CONTAINING PROTEIN"/>
    <property type="match status" value="1"/>
</dbReference>
<dbReference type="OrthoDB" id="62952at2759"/>
<organism evidence="1 2">
    <name type="scientific">Septoria linicola</name>
    <dbReference type="NCBI Taxonomy" id="215465"/>
    <lineage>
        <taxon>Eukaryota</taxon>
        <taxon>Fungi</taxon>
        <taxon>Dikarya</taxon>
        <taxon>Ascomycota</taxon>
        <taxon>Pezizomycotina</taxon>
        <taxon>Dothideomycetes</taxon>
        <taxon>Dothideomycetidae</taxon>
        <taxon>Mycosphaerellales</taxon>
        <taxon>Mycosphaerellaceae</taxon>
        <taxon>Septoria</taxon>
    </lineage>
</organism>
<dbReference type="InterPro" id="IPR038883">
    <property type="entry name" value="AN11006-like"/>
</dbReference>
<dbReference type="EMBL" id="CP099429">
    <property type="protein sequence ID" value="USW59014.1"/>
    <property type="molecule type" value="Genomic_DNA"/>
</dbReference>